<protein>
    <submittedName>
        <fullName evidence="3">Uncharacterized protein</fullName>
    </submittedName>
</protein>
<feature type="region of interest" description="Disordered" evidence="1">
    <location>
        <begin position="1"/>
        <end position="26"/>
    </location>
</feature>
<comment type="caution">
    <text evidence="3">The sequence shown here is derived from an EMBL/GenBank/DDBJ whole genome shotgun (WGS) entry which is preliminary data.</text>
</comment>
<organism evidence="3 4">
    <name type="scientific">Caerostris darwini</name>
    <dbReference type="NCBI Taxonomy" id="1538125"/>
    <lineage>
        <taxon>Eukaryota</taxon>
        <taxon>Metazoa</taxon>
        <taxon>Ecdysozoa</taxon>
        <taxon>Arthropoda</taxon>
        <taxon>Chelicerata</taxon>
        <taxon>Arachnida</taxon>
        <taxon>Araneae</taxon>
        <taxon>Araneomorphae</taxon>
        <taxon>Entelegynae</taxon>
        <taxon>Araneoidea</taxon>
        <taxon>Araneidae</taxon>
        <taxon>Caerostris</taxon>
    </lineage>
</organism>
<keyword evidence="2" id="KW-0472">Membrane</keyword>
<evidence type="ECO:0000256" key="2">
    <source>
        <dbReference type="SAM" id="Phobius"/>
    </source>
</evidence>
<sequence>MFENTQRDALARETKTSKSTVGTLSESKYWRGKRRPGLQVGTGVHFPPVDLFQAVFRISLTPGMDNKRFVVCFRDGGKTYLPSRGTREHAVVSHTYIYNLAYLLVAATLNILWKF</sequence>
<keyword evidence="2" id="KW-1133">Transmembrane helix</keyword>
<evidence type="ECO:0000313" key="4">
    <source>
        <dbReference type="Proteomes" id="UP001054837"/>
    </source>
</evidence>
<feature type="transmembrane region" description="Helical" evidence="2">
    <location>
        <begin position="96"/>
        <end position="113"/>
    </location>
</feature>
<reference evidence="3 4" key="1">
    <citation type="submission" date="2021-06" db="EMBL/GenBank/DDBJ databases">
        <title>Caerostris darwini draft genome.</title>
        <authorList>
            <person name="Kono N."/>
            <person name="Arakawa K."/>
        </authorList>
    </citation>
    <scope>NUCLEOTIDE SEQUENCE [LARGE SCALE GENOMIC DNA]</scope>
</reference>
<evidence type="ECO:0000256" key="1">
    <source>
        <dbReference type="SAM" id="MobiDB-lite"/>
    </source>
</evidence>
<name>A0AAV4NIF1_9ARAC</name>
<keyword evidence="2" id="KW-0812">Transmembrane</keyword>
<gene>
    <name evidence="3" type="ORF">CDAR_48751</name>
</gene>
<evidence type="ECO:0000313" key="3">
    <source>
        <dbReference type="EMBL" id="GIX84263.1"/>
    </source>
</evidence>
<dbReference type="Proteomes" id="UP001054837">
    <property type="component" value="Unassembled WGS sequence"/>
</dbReference>
<dbReference type="AlphaFoldDB" id="A0AAV4NIF1"/>
<proteinExistence type="predicted"/>
<accession>A0AAV4NIF1</accession>
<feature type="compositionally biased region" description="Polar residues" evidence="1">
    <location>
        <begin position="17"/>
        <end position="26"/>
    </location>
</feature>
<dbReference type="EMBL" id="BPLQ01001709">
    <property type="protein sequence ID" value="GIX84263.1"/>
    <property type="molecule type" value="Genomic_DNA"/>
</dbReference>
<keyword evidence="4" id="KW-1185">Reference proteome</keyword>
<feature type="compositionally biased region" description="Basic and acidic residues" evidence="1">
    <location>
        <begin position="1"/>
        <end position="16"/>
    </location>
</feature>